<dbReference type="GeneID" id="4488979"/>
<dbReference type="Proteomes" id="UP001214666">
    <property type="component" value="Chromosome"/>
</dbReference>
<reference evidence="2" key="5">
    <citation type="submission" date="2020-01" db="EMBL/GenBank/DDBJ databases">
        <authorList>
            <consortium name="NCBI Pathogen Detection Project"/>
        </authorList>
    </citation>
    <scope>NUCLEOTIDE SEQUENCE</scope>
    <source>
        <strain evidence="2">OLC2673_Aeromonas</strain>
    </source>
</reference>
<protein>
    <submittedName>
        <fullName evidence="2">Envelope stress response membrane protein PspB</fullName>
    </submittedName>
</protein>
<dbReference type="KEGG" id="ahh:RY45_10100"/>
<evidence type="ECO:0000313" key="2">
    <source>
        <dbReference type="EMBL" id="HAT6344709.1"/>
    </source>
</evidence>
<dbReference type="Pfam" id="PF06667">
    <property type="entry name" value="PspB"/>
    <property type="match status" value="1"/>
</dbReference>
<dbReference type="RefSeq" id="WP_005300084.1">
    <property type="nucleotide sequence ID" value="NZ_AP019193.1"/>
</dbReference>
<dbReference type="NCBIfam" id="NF006993">
    <property type="entry name" value="PRK09458.1"/>
    <property type="match status" value="1"/>
</dbReference>
<reference evidence="5" key="3">
    <citation type="submission" date="2018-02" db="EMBL/GenBank/DDBJ databases">
        <title>Phenotypic characterization and whole genome analysis of multidrug-resistant, extended-spectrum beta-lactamase-producing bacteria isolated from dogs in Germany.</title>
        <authorList>
            <person name="Williamson C."/>
        </authorList>
    </citation>
    <scope>NUCLEOTIDE SEQUENCE [LARGE SCALE GENOMIC DNA]</scope>
    <source>
        <strain evidence="5">AFG_SD03_1510_Ahy_093</strain>
    </source>
</reference>
<dbReference type="EMBL" id="CP118942">
    <property type="protein sequence ID" value="WEE28224.1"/>
    <property type="molecule type" value="Genomic_DNA"/>
</dbReference>
<dbReference type="AlphaFoldDB" id="A0A081UQ36"/>
<dbReference type="OMA" id="LWLHYSQ"/>
<organism evidence="2 6">
    <name type="scientific">Aeromonas hydrophila</name>
    <dbReference type="NCBI Taxonomy" id="644"/>
    <lineage>
        <taxon>Bacteria</taxon>
        <taxon>Pseudomonadati</taxon>
        <taxon>Pseudomonadota</taxon>
        <taxon>Gammaproteobacteria</taxon>
        <taxon>Aeromonadales</taxon>
        <taxon>Aeromonadaceae</taxon>
        <taxon>Aeromonas</taxon>
    </lineage>
</organism>
<dbReference type="EMBL" id="PUTQ01000003">
    <property type="protein sequence ID" value="RCF52454.1"/>
    <property type="molecule type" value="Genomic_DNA"/>
</dbReference>
<evidence type="ECO:0000313" key="4">
    <source>
        <dbReference type="EMBL" id="WEE28224.1"/>
    </source>
</evidence>
<dbReference type="InterPro" id="IPR009554">
    <property type="entry name" value="Phageshock_PspB"/>
</dbReference>
<gene>
    <name evidence="2" type="primary">pspB</name>
    <name evidence="3" type="ORF">C6C11_02875</name>
    <name evidence="2" type="ORF">JAJ28_002443</name>
    <name evidence="4" type="ORF">PY771_07880</name>
</gene>
<keyword evidence="1" id="KW-1133">Transmembrane helix</keyword>
<evidence type="ECO:0000256" key="1">
    <source>
        <dbReference type="SAM" id="Phobius"/>
    </source>
</evidence>
<evidence type="ECO:0000313" key="3">
    <source>
        <dbReference type="EMBL" id="RCF52454.1"/>
    </source>
</evidence>
<dbReference type="KEGG" id="aaj:BOQ57_09235"/>
<evidence type="ECO:0000313" key="5">
    <source>
        <dbReference type="Proteomes" id="UP000253075"/>
    </source>
</evidence>
<reference evidence="3 5" key="2">
    <citation type="journal article" date="2018" name="PLoS ONE">
        <title>Phenotypic characterization and whole genome analysis of extended-spectrum beta-lactamase-producing bacteria isolated from dogs in Germany.</title>
        <authorList>
            <person name="Boehmer T."/>
            <person name="Vogler A.J."/>
            <person name="Thomas A."/>
            <person name="Sauer S."/>
            <person name="Hergenroether M."/>
            <person name="Straubinger R.K."/>
            <person name="Birdsell D."/>
            <person name="Keim P."/>
            <person name="Sahl J.W."/>
            <person name="Williamson C.H."/>
            <person name="Riehm J.M."/>
        </authorList>
    </citation>
    <scope>NUCLEOTIDE SEQUENCE [LARGE SCALE GENOMIC DNA]</scope>
    <source>
        <strain evidence="3 5">AFG_SD03_1510_Ahy_093</strain>
    </source>
</reference>
<keyword evidence="1" id="KW-0472">Membrane</keyword>
<dbReference type="GeneID" id="48822681"/>
<dbReference type="GO" id="GO:0006355">
    <property type="term" value="P:regulation of DNA-templated transcription"/>
    <property type="evidence" value="ECO:0007669"/>
    <property type="project" value="InterPro"/>
</dbReference>
<dbReference type="EMBL" id="DACTUL010000017">
    <property type="protein sequence ID" value="HAT6344709.1"/>
    <property type="molecule type" value="Genomic_DNA"/>
</dbReference>
<keyword evidence="1" id="KW-0812">Transmembrane</keyword>
<dbReference type="Proteomes" id="UP000253075">
    <property type="component" value="Unassembled WGS sequence"/>
</dbReference>
<dbReference type="eggNOG" id="ENOG5032YI2">
    <property type="taxonomic scope" value="Bacteria"/>
</dbReference>
<name>A0A081UQ36_AERHY</name>
<dbReference type="GO" id="GO:0009271">
    <property type="term" value="P:phage shock"/>
    <property type="evidence" value="ECO:0007669"/>
    <property type="project" value="InterPro"/>
</dbReference>
<evidence type="ECO:0000313" key="6">
    <source>
        <dbReference type="Proteomes" id="UP000859505"/>
    </source>
</evidence>
<reference evidence="3" key="4">
    <citation type="submission" date="2018-02" db="EMBL/GenBank/DDBJ databases">
        <authorList>
            <person name="Williamson C."/>
        </authorList>
    </citation>
    <scope>NUCLEOTIDE SEQUENCE</scope>
    <source>
        <strain evidence="3">AFG_SD03_1510_Ahy_093</strain>
    </source>
</reference>
<reference evidence="2" key="1">
    <citation type="journal article" date="2018" name="Genome Biol.">
        <title>SKESA: strategic k-mer extension for scrupulous assemblies.</title>
        <authorList>
            <person name="Souvorov A."/>
            <person name="Agarwala R."/>
            <person name="Lipman D.J."/>
        </authorList>
    </citation>
    <scope>NUCLEOTIDE SEQUENCE</scope>
    <source>
        <strain evidence="2">OLC2673_Aeromonas</strain>
    </source>
</reference>
<dbReference type="NCBIfam" id="TIGR02976">
    <property type="entry name" value="phageshock_pspB"/>
    <property type="match status" value="1"/>
</dbReference>
<accession>A0A081UQ36</accession>
<reference evidence="4" key="6">
    <citation type="submission" date="2023-02" db="EMBL/GenBank/DDBJ databases">
        <title>The sequence of Aeromonas hydrophila K533.</title>
        <authorList>
            <person name="Luo X."/>
        </authorList>
    </citation>
    <scope>NUCLEOTIDE SEQUENCE</scope>
    <source>
        <strain evidence="4">K533</strain>
    </source>
</reference>
<dbReference type="KEGG" id="ahi:VU14_12830"/>
<proteinExistence type="predicted"/>
<dbReference type="Proteomes" id="UP000859505">
    <property type="component" value="Unassembled WGS sequence"/>
</dbReference>
<feature type="transmembrane region" description="Helical" evidence="1">
    <location>
        <begin position="6"/>
        <end position="26"/>
    </location>
</feature>
<sequence length="78" mass="8669">MEDLLGVLMVPMVVFMVVVAPIWLVLHYRAKGRIGAGLADGEREQLQGLLVRAEKMQERVGALESILDAEVPGWRNKV</sequence>